<feature type="transmembrane region" description="Helical" evidence="1">
    <location>
        <begin position="12"/>
        <end position="37"/>
    </location>
</feature>
<keyword evidence="3" id="KW-1185">Reference proteome</keyword>
<evidence type="ECO:0000313" key="3">
    <source>
        <dbReference type="Proteomes" id="UP000055060"/>
    </source>
</evidence>
<evidence type="ECO:0000256" key="1">
    <source>
        <dbReference type="SAM" id="Phobius"/>
    </source>
</evidence>
<feature type="transmembrane region" description="Helical" evidence="1">
    <location>
        <begin position="332"/>
        <end position="352"/>
    </location>
</feature>
<dbReference type="OrthoDB" id="165052at2"/>
<keyword evidence="1" id="KW-0812">Transmembrane</keyword>
<protein>
    <submittedName>
        <fullName evidence="2">Protease prsW family</fullName>
    </submittedName>
</protein>
<keyword evidence="1" id="KW-0472">Membrane</keyword>
<feature type="transmembrane region" description="Helical" evidence="1">
    <location>
        <begin position="57"/>
        <end position="79"/>
    </location>
</feature>
<dbReference type="STRING" id="360412.LARV_00831"/>
<reference evidence="2" key="1">
    <citation type="submission" date="2015-07" db="EMBL/GenBank/DDBJ databases">
        <title>Draft Genome Sequences of Anaerolinea thermolimosa IMO-1, Bellilinea caldifistulae GOMI-1, Leptolinea tardivitalis YMTK-2, Levilinea saccharolytica KIBI-1,Longilinea arvoryzae KOME-1, Previously Described as Members of the Anaerolineaceae (Chloroflexi).</title>
        <authorList>
            <person name="Sekiguchi Y."/>
            <person name="Ohashi A."/>
            <person name="Matsuura N."/>
            <person name="Tourlousse M.D."/>
        </authorList>
    </citation>
    <scope>NUCLEOTIDE SEQUENCE [LARGE SCALE GENOMIC DNA]</scope>
    <source>
        <strain evidence="2">KOME-1</strain>
    </source>
</reference>
<proteinExistence type="predicted"/>
<feature type="transmembrane region" description="Helical" evidence="1">
    <location>
        <begin position="119"/>
        <end position="138"/>
    </location>
</feature>
<feature type="transmembrane region" description="Helical" evidence="1">
    <location>
        <begin position="224"/>
        <end position="241"/>
    </location>
</feature>
<name>A0A0S7BGZ6_9CHLR</name>
<dbReference type="GO" id="GO:0006508">
    <property type="term" value="P:proteolysis"/>
    <property type="evidence" value="ECO:0007669"/>
    <property type="project" value="UniProtKB-KW"/>
</dbReference>
<sequence>MPSENRFNWGSFGQLLISLLGILFGLGGAGLLALLGVMPLIDGSTDGQQITSVLTMAWGGLLVAAICLPSAVLAVRSLMGHAPWMRGGRRRLVFASLLLLLWPLALVLANATAGSSQSWLFLPPLLILVVGIPVFWLTSAVRSGLPPESAQRTWGVASFGLVIGPPLNLLIQIAVLLVGVVGFGVYLAGQPGLLGELQTLSQSFNLQSDPNRVLDQLRPYLEQPGILTLGMLFISGLVPLIEELFKPLGVWFLAGRKLTPAAGFAAGALSGGMFALLESLGYLSSASADGFITFALARTGTMLLHVTTAGLVGWGLGSALGEKRYLRLGLTYLGAVVLHSLWNTAGILPALVEIPFLTDRLQGLATASPYFLGGLSLIMVVILVVLNRRLRAPAVEGARI</sequence>
<feature type="transmembrane region" description="Helical" evidence="1">
    <location>
        <begin position="159"/>
        <end position="187"/>
    </location>
</feature>
<dbReference type="GO" id="GO:0008233">
    <property type="term" value="F:peptidase activity"/>
    <property type="evidence" value="ECO:0007669"/>
    <property type="project" value="UniProtKB-KW"/>
</dbReference>
<keyword evidence="2" id="KW-0645">Protease</keyword>
<dbReference type="EMBL" id="DF967972">
    <property type="protein sequence ID" value="GAP13089.1"/>
    <property type="molecule type" value="Genomic_DNA"/>
</dbReference>
<keyword evidence="1" id="KW-1133">Transmembrane helix</keyword>
<feature type="transmembrane region" description="Helical" evidence="1">
    <location>
        <begin position="364"/>
        <end position="386"/>
    </location>
</feature>
<dbReference type="Pfam" id="PF13367">
    <property type="entry name" value="PrsW-protease"/>
    <property type="match status" value="1"/>
</dbReference>
<evidence type="ECO:0000313" key="2">
    <source>
        <dbReference type="EMBL" id="GAP13089.1"/>
    </source>
</evidence>
<dbReference type="Proteomes" id="UP000055060">
    <property type="component" value="Unassembled WGS sequence"/>
</dbReference>
<feature type="transmembrane region" description="Helical" evidence="1">
    <location>
        <begin position="302"/>
        <end position="320"/>
    </location>
</feature>
<dbReference type="RefSeq" id="WP_075072448.1">
    <property type="nucleotide sequence ID" value="NZ_DF967972.1"/>
</dbReference>
<dbReference type="InterPro" id="IPR026898">
    <property type="entry name" value="PrsW"/>
</dbReference>
<feature type="transmembrane region" description="Helical" evidence="1">
    <location>
        <begin position="91"/>
        <end position="113"/>
    </location>
</feature>
<feature type="transmembrane region" description="Helical" evidence="1">
    <location>
        <begin position="261"/>
        <end position="282"/>
    </location>
</feature>
<dbReference type="AlphaFoldDB" id="A0A0S7BGZ6"/>
<organism evidence="2">
    <name type="scientific">Longilinea arvoryzae</name>
    <dbReference type="NCBI Taxonomy" id="360412"/>
    <lineage>
        <taxon>Bacteria</taxon>
        <taxon>Bacillati</taxon>
        <taxon>Chloroflexota</taxon>
        <taxon>Anaerolineae</taxon>
        <taxon>Anaerolineales</taxon>
        <taxon>Anaerolineaceae</taxon>
        <taxon>Longilinea</taxon>
    </lineage>
</organism>
<keyword evidence="2" id="KW-0378">Hydrolase</keyword>
<gene>
    <name evidence="2" type="ORF">LARV_00831</name>
</gene>
<accession>A0A0S7BGZ6</accession>